<reference evidence="2 3" key="1">
    <citation type="submission" date="2019-01" db="EMBL/GenBank/DDBJ databases">
        <title>Sequencing of cultivated peanut Arachis hypogaea provides insights into genome evolution and oil improvement.</title>
        <authorList>
            <person name="Chen X."/>
        </authorList>
    </citation>
    <scope>NUCLEOTIDE SEQUENCE [LARGE SCALE GENOMIC DNA]</scope>
    <source>
        <strain evidence="3">cv. Fuhuasheng</strain>
        <tissue evidence="2">Leaves</tissue>
    </source>
</reference>
<evidence type="ECO:0000259" key="1">
    <source>
        <dbReference type="Pfam" id="PF10536"/>
    </source>
</evidence>
<dbReference type="EMBL" id="SDMP01000009">
    <property type="protein sequence ID" value="RYR40183.1"/>
    <property type="molecule type" value="Genomic_DNA"/>
</dbReference>
<dbReference type="Pfam" id="PF10536">
    <property type="entry name" value="PMD"/>
    <property type="match status" value="1"/>
</dbReference>
<accession>A0A445BNC1</accession>
<organism evidence="2 3">
    <name type="scientific">Arachis hypogaea</name>
    <name type="common">Peanut</name>
    <dbReference type="NCBI Taxonomy" id="3818"/>
    <lineage>
        <taxon>Eukaryota</taxon>
        <taxon>Viridiplantae</taxon>
        <taxon>Streptophyta</taxon>
        <taxon>Embryophyta</taxon>
        <taxon>Tracheophyta</taxon>
        <taxon>Spermatophyta</taxon>
        <taxon>Magnoliopsida</taxon>
        <taxon>eudicotyledons</taxon>
        <taxon>Gunneridae</taxon>
        <taxon>Pentapetalae</taxon>
        <taxon>rosids</taxon>
        <taxon>fabids</taxon>
        <taxon>Fabales</taxon>
        <taxon>Fabaceae</taxon>
        <taxon>Papilionoideae</taxon>
        <taxon>50 kb inversion clade</taxon>
        <taxon>dalbergioids sensu lato</taxon>
        <taxon>Dalbergieae</taxon>
        <taxon>Pterocarpus clade</taxon>
        <taxon>Arachis</taxon>
    </lineage>
</organism>
<dbReference type="InterPro" id="IPR019557">
    <property type="entry name" value="AminoTfrase-like_pln_mobile"/>
</dbReference>
<evidence type="ECO:0000313" key="2">
    <source>
        <dbReference type="EMBL" id="RYR40183.1"/>
    </source>
</evidence>
<proteinExistence type="predicted"/>
<protein>
    <recommendedName>
        <fullName evidence="1">Aminotransferase-like plant mobile domain-containing protein</fullName>
    </recommendedName>
</protein>
<feature type="domain" description="Aminotransferase-like plant mobile" evidence="1">
    <location>
        <begin position="12"/>
        <end position="117"/>
    </location>
</feature>
<sequence>MGGALYFLDETSHTFHIPYDIITPTLLNVAAITGLTFLGEKILTITKSTTRVKYAIDIFSTTYQSFILNNKGQDEEPVSDNEHIAFCLYWLSGVIFCARSIQVEVTYLPLAIMLVEVGSCV</sequence>
<gene>
    <name evidence="2" type="ORF">Ahy_A09g045886</name>
</gene>
<dbReference type="Proteomes" id="UP000289738">
    <property type="component" value="Chromosome A09"/>
</dbReference>
<evidence type="ECO:0000313" key="3">
    <source>
        <dbReference type="Proteomes" id="UP000289738"/>
    </source>
</evidence>
<name>A0A445BNC1_ARAHY</name>
<keyword evidence="3" id="KW-1185">Reference proteome</keyword>
<comment type="caution">
    <text evidence="2">The sequence shown here is derived from an EMBL/GenBank/DDBJ whole genome shotgun (WGS) entry which is preliminary data.</text>
</comment>
<dbReference type="AlphaFoldDB" id="A0A445BNC1"/>
<dbReference type="STRING" id="3818.A0A445BNC1"/>